<reference evidence="2 3" key="1">
    <citation type="submission" date="2018-01" db="EMBL/GenBank/DDBJ databases">
        <title>The draft genome sequence of Halioglobus lutimaris HF004.</title>
        <authorList>
            <person name="Du Z.-J."/>
            <person name="Shi M.-J."/>
        </authorList>
    </citation>
    <scope>NUCLEOTIDE SEQUENCE [LARGE SCALE GENOMIC DNA]</scope>
    <source>
        <strain evidence="2 3">HF004</strain>
    </source>
</reference>
<dbReference type="InterPro" id="IPR036291">
    <property type="entry name" value="NAD(P)-bd_dom_sf"/>
</dbReference>
<protein>
    <recommendedName>
        <fullName evidence="1">Gfo/Idh/MocA-like oxidoreductase N-terminal domain-containing protein</fullName>
    </recommendedName>
</protein>
<dbReference type="InterPro" id="IPR050463">
    <property type="entry name" value="Gfo/Idh/MocA_oxidrdct_glycsds"/>
</dbReference>
<dbReference type="EMBL" id="PKUS01000047">
    <property type="protein sequence ID" value="PLW66809.1"/>
    <property type="molecule type" value="Genomic_DNA"/>
</dbReference>
<sequence length="317" mass="34510">MATILNQPEFPLSSDNPIRIVVIGARSVRQGTGPFIASGLALAGAEIAGVVGTSQQSADQAVASLQRDRGIETVGYTDLGKALDQVAPDAVAICSPWRFHAQQLEQVANAGCHCLVEKPLAWPATHAEMEQLIAAFTSRKLLLEQVAQWPATLPAFARLHDGLPQEIDRFTMRLSPISIGEDMITDSAPHFISLLQALAGPGDCVEVDIEQADQQLTLRCRYQHQAGSINATLLLETCRQRPRPAWYQVNTLRADRSVQLPEYTQSLVHNGRSVVLDDPLHRVTAQFIADLKAGRPTADRALLSAHSNLLQLAAAWR</sequence>
<dbReference type="PANTHER" id="PTHR43818:SF5">
    <property type="entry name" value="OXIDOREDUCTASE FAMILY PROTEIN"/>
    <property type="match status" value="1"/>
</dbReference>
<dbReference type="AlphaFoldDB" id="A0A2N5WX36"/>
<gene>
    <name evidence="2" type="ORF">C0039_19905</name>
</gene>
<evidence type="ECO:0000313" key="2">
    <source>
        <dbReference type="EMBL" id="PLW66809.1"/>
    </source>
</evidence>
<dbReference type="PANTHER" id="PTHR43818">
    <property type="entry name" value="BCDNA.GH03377"/>
    <property type="match status" value="1"/>
</dbReference>
<dbReference type="SUPFAM" id="SSF51735">
    <property type="entry name" value="NAD(P)-binding Rossmann-fold domains"/>
    <property type="match status" value="1"/>
</dbReference>
<dbReference type="Proteomes" id="UP000235005">
    <property type="component" value="Unassembled WGS sequence"/>
</dbReference>
<feature type="domain" description="Gfo/Idh/MocA-like oxidoreductase N-terminal" evidence="1">
    <location>
        <begin position="18"/>
        <end position="141"/>
    </location>
</feature>
<dbReference type="Pfam" id="PF01408">
    <property type="entry name" value="GFO_IDH_MocA"/>
    <property type="match status" value="1"/>
</dbReference>
<dbReference type="OrthoDB" id="9801953at2"/>
<dbReference type="Gene3D" id="3.30.360.10">
    <property type="entry name" value="Dihydrodipicolinate Reductase, domain 2"/>
    <property type="match status" value="1"/>
</dbReference>
<dbReference type="GO" id="GO:0000166">
    <property type="term" value="F:nucleotide binding"/>
    <property type="evidence" value="ECO:0007669"/>
    <property type="project" value="InterPro"/>
</dbReference>
<comment type="caution">
    <text evidence="2">The sequence shown here is derived from an EMBL/GenBank/DDBJ whole genome shotgun (WGS) entry which is preliminary data.</text>
</comment>
<evidence type="ECO:0000259" key="1">
    <source>
        <dbReference type="Pfam" id="PF01408"/>
    </source>
</evidence>
<dbReference type="Gene3D" id="3.40.50.720">
    <property type="entry name" value="NAD(P)-binding Rossmann-like Domain"/>
    <property type="match status" value="1"/>
</dbReference>
<dbReference type="InterPro" id="IPR000683">
    <property type="entry name" value="Gfo/Idh/MocA-like_OxRdtase_N"/>
</dbReference>
<name>A0A2N5WX36_9GAMM</name>
<accession>A0A2N5WX36</accession>
<organism evidence="2 3">
    <name type="scientific">Pseudohalioglobus lutimaris</name>
    <dbReference type="NCBI Taxonomy" id="1737061"/>
    <lineage>
        <taxon>Bacteria</taxon>
        <taxon>Pseudomonadati</taxon>
        <taxon>Pseudomonadota</taxon>
        <taxon>Gammaproteobacteria</taxon>
        <taxon>Cellvibrionales</taxon>
        <taxon>Halieaceae</taxon>
        <taxon>Pseudohalioglobus</taxon>
    </lineage>
</organism>
<proteinExistence type="predicted"/>
<evidence type="ECO:0000313" key="3">
    <source>
        <dbReference type="Proteomes" id="UP000235005"/>
    </source>
</evidence>
<keyword evidence="3" id="KW-1185">Reference proteome</keyword>